<dbReference type="SMART" id="SM00642">
    <property type="entry name" value="Aamy"/>
    <property type="match status" value="1"/>
</dbReference>
<feature type="region of interest" description="Disordered" evidence="4">
    <location>
        <begin position="437"/>
        <end position="458"/>
    </location>
</feature>
<evidence type="ECO:0000256" key="3">
    <source>
        <dbReference type="ARBA" id="ARBA00023295"/>
    </source>
</evidence>
<dbReference type="SUPFAM" id="SSF51445">
    <property type="entry name" value="(Trans)glycosidases"/>
    <property type="match status" value="1"/>
</dbReference>
<feature type="compositionally biased region" description="Basic and acidic residues" evidence="4">
    <location>
        <begin position="437"/>
        <end position="453"/>
    </location>
</feature>
<evidence type="ECO:0000256" key="4">
    <source>
        <dbReference type="SAM" id="MobiDB-lite"/>
    </source>
</evidence>
<organism evidence="6 7">
    <name type="scientific">Vibrio mytili</name>
    <dbReference type="NCBI Taxonomy" id="50718"/>
    <lineage>
        <taxon>Bacteria</taxon>
        <taxon>Pseudomonadati</taxon>
        <taxon>Pseudomonadota</taxon>
        <taxon>Gammaproteobacteria</taxon>
        <taxon>Vibrionales</taxon>
        <taxon>Vibrionaceae</taxon>
        <taxon>Vibrio</taxon>
    </lineage>
</organism>
<dbReference type="STRING" id="50718.SU60_12455"/>
<keyword evidence="7" id="KW-1185">Reference proteome</keyword>
<dbReference type="Gene3D" id="2.60.40.10">
    <property type="entry name" value="Immunoglobulins"/>
    <property type="match status" value="1"/>
</dbReference>
<name>A0A0C3DGC6_9VIBR</name>
<dbReference type="NCBIfam" id="TIGR02100">
    <property type="entry name" value="glgX_debranch"/>
    <property type="match status" value="1"/>
</dbReference>
<dbReference type="RefSeq" id="WP_041155783.1">
    <property type="nucleotide sequence ID" value="NZ_CBCRVP010000002.1"/>
</dbReference>
<reference evidence="6 7" key="1">
    <citation type="submission" date="2015-01" db="EMBL/GenBank/DDBJ databases">
        <title>Draft genome of Vibrio mytili type strain CAIM 528.</title>
        <authorList>
            <person name="Gonzalez-Castillo A."/>
            <person name="Gomez-Gil B."/>
            <person name="Enciso-Ibarra J."/>
        </authorList>
    </citation>
    <scope>NUCLEOTIDE SEQUENCE [LARGE SCALE GENOMIC DNA]</scope>
    <source>
        <strain evidence="6 7">CAIM 528</strain>
    </source>
</reference>
<dbReference type="GO" id="GO:0004135">
    <property type="term" value="F:amylo-alpha-1,6-glucosidase activity"/>
    <property type="evidence" value="ECO:0007669"/>
    <property type="project" value="InterPro"/>
</dbReference>
<dbReference type="InterPro" id="IPR006047">
    <property type="entry name" value="GH13_cat_dom"/>
</dbReference>
<comment type="similarity">
    <text evidence="1">Belongs to the glycosyl hydrolase 13 family.</text>
</comment>
<dbReference type="InterPro" id="IPR011837">
    <property type="entry name" value="Glycogen_debranch_GlgX"/>
</dbReference>
<dbReference type="GO" id="GO:0005980">
    <property type="term" value="P:glycogen catabolic process"/>
    <property type="evidence" value="ECO:0007669"/>
    <property type="project" value="InterPro"/>
</dbReference>
<sequence>MTQLKSLPYPLGATVAKEGCNFSIYAPENKDIKLALFAEDDSYALHDLPNEYAGIRHTFIADIKPGQKYGYVVSHQDEPLLVSDPYAKSIDKVLHYTPPYSPSKSFDMPKCIVVDDSFDWQDTKHPRIPREEMVLFETHVKGLTKQHPSVGDDLKGKYLGLASPEMLAFYKRQNINTLQLLPVAACMHEPHLLEMEKVNYWGYNPYLFMVPDPRYAQDDAVTELKTTIRELHKHGIEVILDVVYNHTAEGGEGPIIFNLKALDSRFYIKHGTHFANYTGCGNTVDLTYQPALNLVMDTLRYWVSEFKVDGFRFDLAATLGRQGDDYNPESAFFKAVAQDPVLRETKLIAEPWDIGPNGYQVGNFPFGWNECNDKLRDIARSFWRGDNGYLKEFATRLMGSRDIYSAANWPYKLTVNYITYHDGFTLQDLVSYKHKHNEANGEDNRDGHGDNRSENYGVEGPTENLMIIATREKQKRNLIASLLFAFGIPHILTADILSHSQGGNNNAYCQDNETSWLDWSETERKQHFKTWMAQMVANRSQYMVPFIRSFSGENRNNNRIFWRRTDGHLMEHDDWNRLSSVALHLGIGKDGQELVYLINQTNATARFKLPNDRKQNWITICDTNVRNVNPGHAEGEVLLSPSSMAILHFEPEAQTSSQSKKAQAGLKKTKSKTS</sequence>
<dbReference type="Proteomes" id="UP000031977">
    <property type="component" value="Unassembled WGS sequence"/>
</dbReference>
<accession>A0A0C3DGC6</accession>
<evidence type="ECO:0000256" key="1">
    <source>
        <dbReference type="ARBA" id="ARBA00008061"/>
    </source>
</evidence>
<dbReference type="Gene3D" id="2.60.40.1180">
    <property type="entry name" value="Golgi alpha-mannosidase II"/>
    <property type="match status" value="1"/>
</dbReference>
<dbReference type="PANTHER" id="PTHR43002">
    <property type="entry name" value="GLYCOGEN DEBRANCHING ENZYME"/>
    <property type="match status" value="1"/>
</dbReference>
<dbReference type="InterPro" id="IPR013783">
    <property type="entry name" value="Ig-like_fold"/>
</dbReference>
<evidence type="ECO:0000256" key="2">
    <source>
        <dbReference type="ARBA" id="ARBA00022801"/>
    </source>
</evidence>
<dbReference type="InterPro" id="IPR044505">
    <property type="entry name" value="GlgX_Isoamylase_N_E_set"/>
</dbReference>
<dbReference type="AlphaFoldDB" id="A0A0C3DGC6"/>
<feature type="region of interest" description="Disordered" evidence="4">
    <location>
        <begin position="651"/>
        <end position="674"/>
    </location>
</feature>
<dbReference type="InterPro" id="IPR017853">
    <property type="entry name" value="GH"/>
</dbReference>
<feature type="domain" description="Glycosyl hydrolase family 13 catalytic" evidence="5">
    <location>
        <begin position="111"/>
        <end position="539"/>
    </location>
</feature>
<dbReference type="OrthoDB" id="3236218at2"/>
<dbReference type="SUPFAM" id="SSF51011">
    <property type="entry name" value="Glycosyl hydrolase domain"/>
    <property type="match status" value="1"/>
</dbReference>
<dbReference type="Gene3D" id="3.20.20.80">
    <property type="entry name" value="Glycosidases"/>
    <property type="match status" value="1"/>
</dbReference>
<proteinExistence type="inferred from homology"/>
<evidence type="ECO:0000313" key="7">
    <source>
        <dbReference type="Proteomes" id="UP000031977"/>
    </source>
</evidence>
<dbReference type="CDD" id="cd11326">
    <property type="entry name" value="AmyAc_Glg_debranch"/>
    <property type="match status" value="1"/>
</dbReference>
<evidence type="ECO:0000313" key="6">
    <source>
        <dbReference type="EMBL" id="KIN10439.1"/>
    </source>
</evidence>
<comment type="caution">
    <text evidence="6">The sequence shown here is derived from an EMBL/GenBank/DDBJ whole genome shotgun (WGS) entry which is preliminary data.</text>
</comment>
<evidence type="ECO:0000259" key="5">
    <source>
        <dbReference type="SMART" id="SM00642"/>
    </source>
</evidence>
<dbReference type="CDD" id="cd02856">
    <property type="entry name" value="E_set_GDE_Isoamylase_N"/>
    <property type="match status" value="1"/>
</dbReference>
<keyword evidence="3" id="KW-0326">Glycosidase</keyword>
<gene>
    <name evidence="6" type="ORF">SU60_12455</name>
</gene>
<dbReference type="Pfam" id="PF02922">
    <property type="entry name" value="CBM_48"/>
    <property type="match status" value="1"/>
</dbReference>
<dbReference type="InterPro" id="IPR004193">
    <property type="entry name" value="Glyco_hydro_13_N"/>
</dbReference>
<keyword evidence="2" id="KW-0378">Hydrolase</keyword>
<dbReference type="EMBL" id="JXOK01000049">
    <property type="protein sequence ID" value="KIN10439.1"/>
    <property type="molecule type" value="Genomic_DNA"/>
</dbReference>
<dbReference type="SUPFAM" id="SSF81296">
    <property type="entry name" value="E set domains"/>
    <property type="match status" value="1"/>
</dbReference>
<dbReference type="InterPro" id="IPR014756">
    <property type="entry name" value="Ig_E-set"/>
</dbReference>
<protein>
    <submittedName>
        <fullName evidence="6">Glycogen debranching protein</fullName>
    </submittedName>
</protein>
<dbReference type="InterPro" id="IPR013780">
    <property type="entry name" value="Glyco_hydro_b"/>
</dbReference>